<evidence type="ECO:0000313" key="1">
    <source>
        <dbReference type="EMBL" id="OLT58731.1"/>
    </source>
</evidence>
<keyword evidence="2" id="KW-1185">Reference proteome</keyword>
<dbReference type="AlphaFoldDB" id="A0A1U7MYL4"/>
<accession>A0A1U7MYL4</accession>
<organism evidence="1 2">
    <name type="scientific">Moorena bouillonii PNG</name>
    <dbReference type="NCBI Taxonomy" id="568701"/>
    <lineage>
        <taxon>Bacteria</taxon>
        <taxon>Bacillati</taxon>
        <taxon>Cyanobacteriota</taxon>
        <taxon>Cyanophyceae</taxon>
        <taxon>Coleofasciculales</taxon>
        <taxon>Coleofasciculaceae</taxon>
        <taxon>Moorena</taxon>
    </lineage>
</organism>
<dbReference type="RefSeq" id="WP_075897464.1">
    <property type="nucleotide sequence ID" value="NZ_MKZS01000001.1"/>
</dbReference>
<reference evidence="1 2" key="1">
    <citation type="submission" date="2016-10" db="EMBL/GenBank/DDBJ databases">
        <title>Comparative genomics uncovers the prolific and rare metabolic potential of the cyanobacterial genus Moorea.</title>
        <authorList>
            <person name="Leao T."/>
            <person name="Castelao G."/>
            <person name="Korobeynikov A."/>
            <person name="Monroe E.A."/>
            <person name="Podell S."/>
            <person name="Glukhov E."/>
            <person name="Allen E."/>
            <person name="Gerwick W.H."/>
            <person name="Gerwick L."/>
        </authorList>
    </citation>
    <scope>NUCLEOTIDE SEQUENCE [LARGE SCALE GENOMIC DNA]</scope>
    <source>
        <strain evidence="1 2">PNG5-198</strain>
    </source>
</reference>
<proteinExistence type="predicted"/>
<sequence>MNCTKFLKGGVGCEENEQRKLPKNGQWKINHPFLMQSASGGFPQDRNGALSVMARDCSPSRVAPLHRLGNGILTCSPW</sequence>
<comment type="caution">
    <text evidence="1">The sequence shown here is derived from an EMBL/GenBank/DDBJ whole genome shotgun (WGS) entry which is preliminary data.</text>
</comment>
<evidence type="ECO:0000313" key="2">
    <source>
        <dbReference type="Proteomes" id="UP000186657"/>
    </source>
</evidence>
<dbReference type="EMBL" id="MKZS01000001">
    <property type="protein sequence ID" value="OLT58731.1"/>
    <property type="molecule type" value="Genomic_DNA"/>
</dbReference>
<dbReference type="Proteomes" id="UP000186657">
    <property type="component" value="Unassembled WGS sequence"/>
</dbReference>
<protein>
    <submittedName>
        <fullName evidence="1">Uncharacterized protein</fullName>
    </submittedName>
</protein>
<gene>
    <name evidence="1" type="ORF">BJP37_06430</name>
</gene>
<name>A0A1U7MYL4_9CYAN</name>